<sequence>MPEIRDIKDADIENKRTLVRVDFDVPIAEGRILDDVRIKAVIPTLELLHESGAAKITLIAHLGRPNGKTVESLRLVPVEARLRELTKVPFEMRENLRFDPREEANDENFAKELAALGDIYVNEAFADSHRAHASIVGVPKFLPSYAGLRFMKEVDKLREAQTPPVGSVAVIGGAKFETKEPLLRNLLSAYSQVLLGGALADDVLKARGMPVGESLVAEVGVPTELAGSERILVPADVYLEEEDDKGSARAAMTGDVRKEERIVDIGPSTAATWAQKISEAPFVLWNGPMGIYEEGYRAGTDALAVALIKGGARAIVGGGDTLAALRSIQDSTLKQGSSRPDLDEIEKSGRIFFSMGGGAMLKYLAEGTLPGLEALTRR</sequence>
<evidence type="ECO:0000256" key="1">
    <source>
        <dbReference type="ARBA" id="ARBA00000642"/>
    </source>
</evidence>
<protein>
    <recommendedName>
        <fullName evidence="2 8">Phosphoglycerate kinase</fullName>
        <ecNumber evidence="2 8">2.7.2.3</ecNumber>
    </recommendedName>
</protein>
<dbReference type="GO" id="GO:0043531">
    <property type="term" value="F:ADP binding"/>
    <property type="evidence" value="ECO:0007669"/>
    <property type="project" value="TreeGrafter"/>
</dbReference>
<evidence type="ECO:0000256" key="2">
    <source>
        <dbReference type="ARBA" id="ARBA00013061"/>
    </source>
</evidence>
<dbReference type="EMBL" id="LCRO01000001">
    <property type="protein sequence ID" value="KKW36000.1"/>
    <property type="molecule type" value="Genomic_DNA"/>
</dbReference>
<dbReference type="GO" id="GO:0006094">
    <property type="term" value="P:gluconeogenesis"/>
    <property type="evidence" value="ECO:0007669"/>
    <property type="project" value="TreeGrafter"/>
</dbReference>
<evidence type="ECO:0000256" key="3">
    <source>
        <dbReference type="ARBA" id="ARBA00022679"/>
    </source>
</evidence>
<feature type="binding site" evidence="7">
    <location>
        <begin position="318"/>
        <end position="321"/>
    </location>
    <ligand>
        <name>ATP</name>
        <dbReference type="ChEBI" id="CHEBI:30616"/>
    </ligand>
</feature>
<comment type="similarity">
    <text evidence="8">Belongs to the phosphoglycerate kinase family.</text>
</comment>
<dbReference type="Gene3D" id="3.40.50.1260">
    <property type="entry name" value="Phosphoglycerate kinase, N-terminal domain"/>
    <property type="match status" value="3"/>
</dbReference>
<dbReference type="GO" id="GO:0006096">
    <property type="term" value="P:glycolytic process"/>
    <property type="evidence" value="ECO:0007669"/>
    <property type="project" value="InterPro"/>
</dbReference>
<organism evidence="9 10">
    <name type="scientific">Candidatus Adlerbacteria bacterium GW2011_GWA1_54_10</name>
    <dbReference type="NCBI Taxonomy" id="1618605"/>
    <lineage>
        <taxon>Bacteria</taxon>
        <taxon>Candidatus Adleribacteriota</taxon>
    </lineage>
</organism>
<dbReference type="PRINTS" id="PR00477">
    <property type="entry name" value="PHGLYCKINASE"/>
</dbReference>
<dbReference type="PANTHER" id="PTHR11406:SF23">
    <property type="entry name" value="PHOSPHOGLYCERATE KINASE 1, CHLOROPLASTIC-RELATED"/>
    <property type="match status" value="1"/>
</dbReference>
<feature type="binding site" evidence="7">
    <location>
        <position position="293"/>
    </location>
    <ligand>
        <name>ATP</name>
        <dbReference type="ChEBI" id="CHEBI:30616"/>
    </ligand>
</feature>
<keyword evidence="5 8" id="KW-0418">Kinase</keyword>
<evidence type="ECO:0000313" key="10">
    <source>
        <dbReference type="Proteomes" id="UP000034740"/>
    </source>
</evidence>
<dbReference type="PATRIC" id="fig|1618605.3.peg.32"/>
<dbReference type="InterPro" id="IPR001576">
    <property type="entry name" value="Phosphoglycerate_kinase"/>
</dbReference>
<proteinExistence type="inferred from homology"/>
<feature type="binding site" evidence="7">
    <location>
        <position position="179"/>
    </location>
    <ligand>
        <name>ATP</name>
        <dbReference type="ChEBI" id="CHEBI:30616"/>
    </ligand>
</feature>
<evidence type="ECO:0000256" key="5">
    <source>
        <dbReference type="ARBA" id="ARBA00022777"/>
    </source>
</evidence>
<dbReference type="Pfam" id="PF00162">
    <property type="entry name" value="PGK"/>
    <property type="match status" value="2"/>
</dbReference>
<dbReference type="InterPro" id="IPR036043">
    <property type="entry name" value="Phosphoglycerate_kinase_sf"/>
</dbReference>
<name>A0A0G1XYN6_9BACT</name>
<keyword evidence="4" id="KW-0547">Nucleotide-binding</keyword>
<gene>
    <name evidence="9" type="ORF">UY83_C0001G0031</name>
</gene>
<evidence type="ECO:0000256" key="4">
    <source>
        <dbReference type="ARBA" id="ARBA00022741"/>
    </source>
</evidence>
<dbReference type="Proteomes" id="UP000034740">
    <property type="component" value="Unassembled WGS sequence"/>
</dbReference>
<keyword evidence="3 8" id="KW-0808">Transferase</keyword>
<evidence type="ECO:0000313" key="9">
    <source>
        <dbReference type="EMBL" id="KKW36000.1"/>
    </source>
</evidence>
<dbReference type="InterPro" id="IPR015824">
    <property type="entry name" value="Phosphoglycerate_kinase_N"/>
</dbReference>
<reference evidence="9 10" key="1">
    <citation type="journal article" date="2015" name="Nature">
        <title>rRNA introns, odd ribosomes, and small enigmatic genomes across a large radiation of phyla.</title>
        <authorList>
            <person name="Brown C.T."/>
            <person name="Hug L.A."/>
            <person name="Thomas B.C."/>
            <person name="Sharon I."/>
            <person name="Castelle C.J."/>
            <person name="Singh A."/>
            <person name="Wilkins M.J."/>
            <person name="Williams K.H."/>
            <person name="Banfield J.F."/>
        </authorList>
    </citation>
    <scope>NUCLEOTIDE SEQUENCE [LARGE SCALE GENOMIC DNA]</scope>
</reference>
<dbReference type="GO" id="GO:0005829">
    <property type="term" value="C:cytosol"/>
    <property type="evidence" value="ECO:0007669"/>
    <property type="project" value="TreeGrafter"/>
</dbReference>
<dbReference type="AlphaFoldDB" id="A0A0G1XYN6"/>
<accession>A0A0G1XYN6</accession>
<dbReference type="PIRSF" id="PIRSF000724">
    <property type="entry name" value="Pgk"/>
    <property type="match status" value="1"/>
</dbReference>
<evidence type="ECO:0000256" key="6">
    <source>
        <dbReference type="ARBA" id="ARBA00022840"/>
    </source>
</evidence>
<comment type="catalytic activity">
    <reaction evidence="1 8">
        <text>(2R)-3-phosphoglycerate + ATP = (2R)-3-phospho-glyceroyl phosphate + ADP</text>
        <dbReference type="Rhea" id="RHEA:14801"/>
        <dbReference type="ChEBI" id="CHEBI:30616"/>
        <dbReference type="ChEBI" id="CHEBI:57604"/>
        <dbReference type="ChEBI" id="CHEBI:58272"/>
        <dbReference type="ChEBI" id="CHEBI:456216"/>
        <dbReference type="EC" id="2.7.2.3"/>
    </reaction>
</comment>
<dbReference type="SUPFAM" id="SSF53748">
    <property type="entry name" value="Phosphoglycerate kinase"/>
    <property type="match status" value="1"/>
</dbReference>
<dbReference type="EC" id="2.7.2.3" evidence="2 8"/>
<dbReference type="GO" id="GO:0005524">
    <property type="term" value="F:ATP binding"/>
    <property type="evidence" value="ECO:0007669"/>
    <property type="project" value="UniProtKB-KW"/>
</dbReference>
<evidence type="ECO:0000256" key="7">
    <source>
        <dbReference type="PIRSR" id="PIRSR000724-2"/>
    </source>
</evidence>
<dbReference type="PANTHER" id="PTHR11406">
    <property type="entry name" value="PHOSPHOGLYCERATE KINASE"/>
    <property type="match status" value="1"/>
</dbReference>
<evidence type="ECO:0000256" key="8">
    <source>
        <dbReference type="RuleBase" id="RU000532"/>
    </source>
</evidence>
<keyword evidence="6 7" id="KW-0067">ATP-binding</keyword>
<dbReference type="GO" id="GO:0004618">
    <property type="term" value="F:phosphoglycerate kinase activity"/>
    <property type="evidence" value="ECO:0007669"/>
    <property type="project" value="UniProtKB-EC"/>
</dbReference>
<comment type="caution">
    <text evidence="9">The sequence shown here is derived from an EMBL/GenBank/DDBJ whole genome shotgun (WGS) entry which is preliminary data.</text>
</comment>